<organism evidence="2">
    <name type="scientific">Caenorhabditis remanei</name>
    <name type="common">Caenorhabditis vulgaris</name>
    <dbReference type="NCBI Taxonomy" id="31234"/>
    <lineage>
        <taxon>Eukaryota</taxon>
        <taxon>Metazoa</taxon>
        <taxon>Ecdysozoa</taxon>
        <taxon>Nematoda</taxon>
        <taxon>Chromadorea</taxon>
        <taxon>Rhabditida</taxon>
        <taxon>Rhabditina</taxon>
        <taxon>Rhabditomorpha</taxon>
        <taxon>Rhabditoidea</taxon>
        <taxon>Rhabditidae</taxon>
        <taxon>Peloderinae</taxon>
        <taxon>Caenorhabditis</taxon>
    </lineage>
</organism>
<sequence length="121" mass="14301">MNSETEERETFQLYNAKDDLIYLKSQTICPEIALKYIRWLEHLDPDLKPVYGCMWHGCKFCYPTRDVKCPKRTDVTMGVLYDATMARKSLLEQEGFTVSSIWECEIKSELKKNRETPWIPI</sequence>
<evidence type="ECO:0000313" key="1">
    <source>
        <dbReference type="EMBL" id="EFP02267.1"/>
    </source>
</evidence>
<name>E3NKF8_CAERE</name>
<protein>
    <submittedName>
        <fullName evidence="1">Uncharacterized protein</fullName>
    </submittedName>
</protein>
<dbReference type="Gene3D" id="3.40.960.10">
    <property type="entry name" value="VSR Endonuclease"/>
    <property type="match status" value="1"/>
</dbReference>
<proteinExistence type="predicted"/>
<dbReference type="HOGENOM" id="CLU_2040245_0_0_1"/>
<keyword evidence="2" id="KW-1185">Reference proteome</keyword>
<dbReference type="InParanoid" id="E3NKF8"/>
<evidence type="ECO:0000313" key="2">
    <source>
        <dbReference type="Proteomes" id="UP000008281"/>
    </source>
</evidence>
<dbReference type="EMBL" id="DS268799">
    <property type="protein sequence ID" value="EFP02267.1"/>
    <property type="molecule type" value="Genomic_DNA"/>
</dbReference>
<accession>E3NKF8</accession>
<reference evidence="1" key="1">
    <citation type="submission" date="2007-07" db="EMBL/GenBank/DDBJ databases">
        <title>PCAP assembly of the Caenorhabditis remanei genome.</title>
        <authorList>
            <consortium name="The Caenorhabditis remanei Sequencing Consortium"/>
            <person name="Wilson R.K."/>
        </authorList>
    </citation>
    <scope>NUCLEOTIDE SEQUENCE [LARGE SCALE GENOMIC DNA]</scope>
    <source>
        <strain evidence="1">PB4641</strain>
    </source>
</reference>
<dbReference type="OrthoDB" id="5871067at2759"/>
<dbReference type="Proteomes" id="UP000008281">
    <property type="component" value="Unassembled WGS sequence"/>
</dbReference>
<gene>
    <name evidence="1" type="ORF">CRE_22165</name>
</gene>
<dbReference type="AlphaFoldDB" id="E3NKF8"/>